<reference evidence="1 2" key="1">
    <citation type="submission" date="2017-07" db="EMBL/GenBank/DDBJ databases">
        <title>Recovery of genomes from metagenomes via a dereplication, aggregation, and scoring strategy.</title>
        <authorList>
            <person name="Sieber C.M."/>
            <person name="Probst A.J."/>
            <person name="Sharrar A."/>
            <person name="Thomas B.C."/>
            <person name="Hess M."/>
            <person name="Tringe S.G."/>
            <person name="Banfield J.F."/>
        </authorList>
    </citation>
    <scope>NUCLEOTIDE SEQUENCE [LARGE SCALE GENOMIC DNA]</scope>
    <source>
        <strain evidence="1">JGI_Cruoil_03_44_89</strain>
    </source>
</reference>
<dbReference type="AlphaFoldDB" id="A0A235BRM8"/>
<comment type="caution">
    <text evidence="1">The sequence shown here is derived from an EMBL/GenBank/DDBJ whole genome shotgun (WGS) entry which is preliminary data.</text>
</comment>
<sequence length="472" mass="52840">MRLADLKKIPLVLGERTTRNLLFALFIAAASFFFGKAIVDLNIRLAVITALIFTLGVFCLRIQTGVLALLIYLPFMAFLRRYIYIYNPYVRFDPILIISSILTIFMFLYLIFFYSDTIIGPRRKKPIVRYTTLLLIIYAIEMFNPLQEGLSVGISGAIFFLIPTIWFYFGRFIDRERMNYILYITVFIGVVVAMYGLKQNFLGYTSFEKYWAELGGYTALSIRGWLRPVSTFASSQEYTTYIMIAGIISFALVVKDVKNLPLLAVLALIVLALIMSASRGALLGLIMGIGLYTILGLKETKRIGIAVLIMFIVYAGLVARINFSSVNPDSAEAAYLAHTASGIFDPFAKGSTLWSHWSGALRGFSLMFRNPIGYGLGAGTLAATKFGGIGTASEGFIASLQGSTGLVGTVVFFVLFFFLARNSLLKYRRDGDFFSKLVFVITIEVFLTIDLRLYSIGPLIWLLWGYQSYRSS</sequence>
<evidence type="ECO:0000313" key="2">
    <source>
        <dbReference type="Proteomes" id="UP000215215"/>
    </source>
</evidence>
<evidence type="ECO:0000313" key="1">
    <source>
        <dbReference type="EMBL" id="OYD14988.1"/>
    </source>
</evidence>
<evidence type="ECO:0008006" key="3">
    <source>
        <dbReference type="Google" id="ProtNLM"/>
    </source>
</evidence>
<organism evidence="1 2">
    <name type="scientific">candidate division WOR-3 bacterium JGI_Cruoil_03_44_89</name>
    <dbReference type="NCBI Taxonomy" id="1973748"/>
    <lineage>
        <taxon>Bacteria</taxon>
        <taxon>Bacteria division WOR-3</taxon>
    </lineage>
</organism>
<dbReference type="Proteomes" id="UP000215215">
    <property type="component" value="Unassembled WGS sequence"/>
</dbReference>
<dbReference type="EMBL" id="NOZQ01000150">
    <property type="protein sequence ID" value="OYD14988.1"/>
    <property type="molecule type" value="Genomic_DNA"/>
</dbReference>
<protein>
    <recommendedName>
        <fullName evidence="3">O-antigen ligase domain-containing protein</fullName>
    </recommendedName>
</protein>
<name>A0A235BRM8_UNCW3</name>
<proteinExistence type="predicted"/>
<gene>
    <name evidence="1" type="ORF">CH333_06885</name>
</gene>
<accession>A0A235BRM8</accession>